<dbReference type="Pfam" id="PF14255">
    <property type="entry name" value="Zn_ribbon_21"/>
    <property type="match status" value="1"/>
</dbReference>
<dbReference type="RefSeq" id="WP_048384928.1">
    <property type="nucleotide sequence ID" value="NZ_CP011494.1"/>
</dbReference>
<protein>
    <recommendedName>
        <fullName evidence="3">CPXCG motif-containing cysteine-rich protein</fullName>
    </recommendedName>
</protein>
<dbReference type="STRING" id="330734.ABA45_07125"/>
<dbReference type="PIRSF" id="PIRSF037225">
    <property type="entry name" value="UCP037225"/>
    <property type="match status" value="1"/>
</dbReference>
<sequence>MNELTETIIECPYCGESVEVLINPEDAQQSYIEDCQVCCKPITFVVTEANNGDLSVAVYSENDTY</sequence>
<dbReference type="AlphaFoldDB" id="A0A0H4IB13"/>
<gene>
    <name evidence="1" type="ORF">ABA45_07125</name>
</gene>
<proteinExistence type="predicted"/>
<dbReference type="KEGG" id="mpq:ABA45_07125"/>
<evidence type="ECO:0000313" key="1">
    <source>
        <dbReference type="EMBL" id="AKO52227.1"/>
    </source>
</evidence>
<dbReference type="EMBL" id="CP011494">
    <property type="protein sequence ID" value="AKO52227.1"/>
    <property type="molecule type" value="Genomic_DNA"/>
</dbReference>
<dbReference type="InterPro" id="IPR025990">
    <property type="entry name" value="zinc_ribbon_bacterial"/>
</dbReference>
<accession>A0A0H4IB13</accession>
<dbReference type="PATRIC" id="fig|330734.3.peg.1495"/>
<dbReference type="InterPro" id="IPR017143">
    <property type="entry name" value="UCP037225"/>
</dbReference>
<evidence type="ECO:0000313" key="2">
    <source>
        <dbReference type="Proteomes" id="UP000036406"/>
    </source>
</evidence>
<dbReference type="Proteomes" id="UP000036406">
    <property type="component" value="Chromosome"/>
</dbReference>
<name>A0A0H4IB13_9GAMM</name>
<organism evidence="1 2">
    <name type="scientific">Marinobacter psychrophilus</name>
    <dbReference type="NCBI Taxonomy" id="330734"/>
    <lineage>
        <taxon>Bacteria</taxon>
        <taxon>Pseudomonadati</taxon>
        <taxon>Pseudomonadota</taxon>
        <taxon>Gammaproteobacteria</taxon>
        <taxon>Pseudomonadales</taxon>
        <taxon>Marinobacteraceae</taxon>
        <taxon>Marinobacter</taxon>
    </lineage>
</organism>
<reference evidence="1 2" key="1">
    <citation type="submission" date="2015-05" db="EMBL/GenBank/DDBJ databases">
        <title>Complete genome of Marinobacter psychrophilus strain 20041T isolated from sea-ice of the Canadian Basin.</title>
        <authorList>
            <person name="Song L."/>
            <person name="Ren L."/>
            <person name="Yu Y."/>
            <person name="Wang X."/>
        </authorList>
    </citation>
    <scope>NUCLEOTIDE SEQUENCE [LARGE SCALE GENOMIC DNA]</scope>
    <source>
        <strain evidence="1 2">20041</strain>
    </source>
</reference>
<evidence type="ECO:0008006" key="3">
    <source>
        <dbReference type="Google" id="ProtNLM"/>
    </source>
</evidence>
<keyword evidence="2" id="KW-1185">Reference proteome</keyword>